<protein>
    <submittedName>
        <fullName evidence="1">Uncharacterized protein</fullName>
    </submittedName>
</protein>
<sequence length="181" mass="21231">MIDNFYIYETPDFLDTEYIHNLVMEKLKQEFVLKGYVRIDVSTDAYLTSIQQRFPFLGTWLNVYHTPPNGYIPLHIDGHRDAAFNIPVQDCNETSQTIYYEPVNGEVEKVYKEDERHYRLKGEMKEVYRFALTRPTLIRNDVAHDVKRFNATGTRIIASWGCAGTFEECKIKFKETMPTAN</sequence>
<organism evidence="1">
    <name type="scientific">uncultured Caudovirales phage</name>
    <dbReference type="NCBI Taxonomy" id="2100421"/>
    <lineage>
        <taxon>Viruses</taxon>
        <taxon>Duplodnaviria</taxon>
        <taxon>Heunggongvirae</taxon>
        <taxon>Uroviricota</taxon>
        <taxon>Caudoviricetes</taxon>
        <taxon>Peduoviridae</taxon>
        <taxon>Maltschvirus</taxon>
        <taxon>Maltschvirus maltsch</taxon>
    </lineage>
</organism>
<evidence type="ECO:0000313" key="1">
    <source>
        <dbReference type="EMBL" id="CAB4241572.1"/>
    </source>
</evidence>
<proteinExistence type="predicted"/>
<reference evidence="1" key="1">
    <citation type="submission" date="2020-05" db="EMBL/GenBank/DDBJ databases">
        <authorList>
            <person name="Chiriac C."/>
            <person name="Salcher M."/>
            <person name="Ghai R."/>
            <person name="Kavagutti S V."/>
        </authorList>
    </citation>
    <scope>NUCLEOTIDE SEQUENCE</scope>
</reference>
<name>A0A6J5T9S2_9CAUD</name>
<accession>A0A6J5T9S2</accession>
<gene>
    <name evidence="1" type="ORF">UFOVP71_110</name>
</gene>
<dbReference type="EMBL" id="LR797824">
    <property type="protein sequence ID" value="CAB4241572.1"/>
    <property type="molecule type" value="Genomic_DNA"/>
</dbReference>